<dbReference type="GO" id="GO:0005737">
    <property type="term" value="C:cytoplasm"/>
    <property type="evidence" value="ECO:0007669"/>
    <property type="project" value="TreeGrafter"/>
</dbReference>
<dbReference type="Pfam" id="PF08028">
    <property type="entry name" value="Acyl-CoA_dh_2"/>
    <property type="match status" value="1"/>
</dbReference>
<dbReference type="InterPro" id="IPR050741">
    <property type="entry name" value="Acyl-CoA_dehydrogenase"/>
</dbReference>
<feature type="domain" description="Acyl-CoA dehydrogenase C-terminal" evidence="4">
    <location>
        <begin position="232"/>
        <end position="365"/>
    </location>
</feature>
<keyword evidence="1" id="KW-0560">Oxidoreductase</keyword>
<feature type="domain" description="Acyl-CoA dehydrogenase/oxidase N-terminal" evidence="3">
    <location>
        <begin position="16"/>
        <end position="86"/>
    </location>
</feature>
<dbReference type="InterPro" id="IPR046373">
    <property type="entry name" value="Acyl-CoA_Oxase/DH_mid-dom_sf"/>
</dbReference>
<keyword evidence="5" id="KW-0503">Monooxygenase</keyword>
<dbReference type="GO" id="GO:0050660">
    <property type="term" value="F:flavin adenine dinucleotide binding"/>
    <property type="evidence" value="ECO:0007669"/>
    <property type="project" value="InterPro"/>
</dbReference>
<dbReference type="PANTHER" id="PTHR48083">
    <property type="entry name" value="MEDIUM-CHAIN SPECIFIC ACYL-COA DEHYDROGENASE, MITOCHONDRIAL-RELATED"/>
    <property type="match status" value="1"/>
</dbReference>
<reference evidence="5 6" key="1">
    <citation type="submission" date="2019-09" db="EMBL/GenBank/DDBJ databases">
        <title>FDA dAtabase for Regulatory Grade micrObial Sequences (FDA-ARGOS): Supporting development and validation of Infectious Disease Dx tests.</title>
        <authorList>
            <person name="Sciortino C."/>
            <person name="Tallon L."/>
            <person name="Sadzewicz L."/>
            <person name="Vavikolanu K."/>
            <person name="Mehta A."/>
            <person name="Aluvathingal J."/>
            <person name="Nadendla S."/>
            <person name="Nandy P."/>
            <person name="Geyer C."/>
            <person name="Yan Y."/>
            <person name="Sichtig H."/>
        </authorList>
    </citation>
    <scope>NUCLEOTIDE SEQUENCE [LARGE SCALE GENOMIC DNA]</scope>
    <source>
        <strain evidence="5 6">FDAARGOS_664</strain>
    </source>
</reference>
<dbReference type="Gene3D" id="1.10.540.10">
    <property type="entry name" value="Acyl-CoA dehydrogenase/oxidase, N-terminal domain"/>
    <property type="match status" value="1"/>
</dbReference>
<evidence type="ECO:0000256" key="2">
    <source>
        <dbReference type="ARBA" id="ARBA00049661"/>
    </source>
</evidence>
<dbReference type="InterPro" id="IPR013786">
    <property type="entry name" value="AcylCoA_DH/ox_N"/>
</dbReference>
<dbReference type="GO" id="GO:0004497">
    <property type="term" value="F:monooxygenase activity"/>
    <property type="evidence" value="ECO:0007669"/>
    <property type="project" value="UniProtKB-KW"/>
</dbReference>
<dbReference type="Proteomes" id="UP000322822">
    <property type="component" value="Chromosome 2"/>
</dbReference>
<dbReference type="GO" id="GO:0033539">
    <property type="term" value="P:fatty acid beta-oxidation using acyl-CoA dehydrogenase"/>
    <property type="evidence" value="ECO:0007669"/>
    <property type="project" value="TreeGrafter"/>
</dbReference>
<dbReference type="GO" id="GO:0003995">
    <property type="term" value="F:acyl-CoA dehydrogenase activity"/>
    <property type="evidence" value="ECO:0007669"/>
    <property type="project" value="TreeGrafter"/>
</dbReference>
<dbReference type="InterPro" id="IPR009100">
    <property type="entry name" value="AcylCoA_DH/oxidase_NM_dom_sf"/>
</dbReference>
<accession>A0A5P2HCB3</accession>
<evidence type="ECO:0000256" key="1">
    <source>
        <dbReference type="ARBA" id="ARBA00023002"/>
    </source>
</evidence>
<gene>
    <name evidence="5" type="ORF">FOB72_25700</name>
</gene>
<proteinExistence type="inferred from homology"/>
<evidence type="ECO:0000259" key="4">
    <source>
        <dbReference type="Pfam" id="PF08028"/>
    </source>
</evidence>
<dbReference type="InterPro" id="IPR037069">
    <property type="entry name" value="AcylCoA_DH/ox_N_sf"/>
</dbReference>
<sequence>MNDLSQEHFASALADLKTTIAARAHDIERARNIPGDVFAQMRSAGIFRMFLPKAYGGLELDLPAIIDVMRELARCDGSAGWITMIGAGSVLFSTMLPRETFDRIYRSDPDAFVAGTTQLLGKIARHEGRWRAHGQWPFASGCRHATWMLGFCRFVPDGWQEGDRPQVRVVLLPADRWTILDTWHVSGLKGTGSDDISLDTFIDPHADMFDLSQPVRWATEPLYAGVPQMIALMHASISVGIAEGALDDLLAIAASGRRQERATAPMRDTEAFQRDLGAVHADIRAARAVLTQQTQSHWQHAIDGTLGTDAKLVEGSQTAIWTVATCRNAVDKCFALAGSTALYERSPLQRRLRDIHVAAQHNLMQPRHYQKAGRLLVDHGN</sequence>
<dbReference type="PANTHER" id="PTHR48083:SF5">
    <property type="entry name" value="NRGC PROTEIN"/>
    <property type="match status" value="1"/>
</dbReference>
<organism evidence="5 6">
    <name type="scientific">Cupriavidus pauculus</name>
    <dbReference type="NCBI Taxonomy" id="82633"/>
    <lineage>
        <taxon>Bacteria</taxon>
        <taxon>Pseudomonadati</taxon>
        <taxon>Pseudomonadota</taxon>
        <taxon>Betaproteobacteria</taxon>
        <taxon>Burkholderiales</taxon>
        <taxon>Burkholderiaceae</taxon>
        <taxon>Cupriavidus</taxon>
    </lineage>
</organism>
<dbReference type="SUPFAM" id="SSF47203">
    <property type="entry name" value="Acyl-CoA dehydrogenase C-terminal domain-like"/>
    <property type="match status" value="1"/>
</dbReference>
<evidence type="ECO:0000259" key="3">
    <source>
        <dbReference type="Pfam" id="PF02771"/>
    </source>
</evidence>
<dbReference type="InterPro" id="IPR013107">
    <property type="entry name" value="Acyl-CoA_DH_C"/>
</dbReference>
<dbReference type="SUPFAM" id="SSF56645">
    <property type="entry name" value="Acyl-CoA dehydrogenase NM domain-like"/>
    <property type="match status" value="1"/>
</dbReference>
<protein>
    <submittedName>
        <fullName evidence="5">Flavin-dependent monooxygenase</fullName>
    </submittedName>
</protein>
<dbReference type="Pfam" id="PF02771">
    <property type="entry name" value="Acyl-CoA_dh_N"/>
    <property type="match status" value="1"/>
</dbReference>
<comment type="similarity">
    <text evidence="2">Belongs to the HpaH/HsaA monooxygenase family.</text>
</comment>
<name>A0A5P2HCB3_9BURK</name>
<dbReference type="PIRSF" id="PIRSF016578">
    <property type="entry name" value="HsaA"/>
    <property type="match status" value="1"/>
</dbReference>
<dbReference type="EMBL" id="CP044067">
    <property type="protein sequence ID" value="QET05408.1"/>
    <property type="molecule type" value="Genomic_DNA"/>
</dbReference>
<dbReference type="AlphaFoldDB" id="A0A5P2HCB3"/>
<dbReference type="OrthoDB" id="7316074at2"/>
<dbReference type="InterPro" id="IPR036250">
    <property type="entry name" value="AcylCo_DH-like_C"/>
</dbReference>
<evidence type="ECO:0000313" key="5">
    <source>
        <dbReference type="EMBL" id="QET05408.1"/>
    </source>
</evidence>
<evidence type="ECO:0000313" key="6">
    <source>
        <dbReference type="Proteomes" id="UP000322822"/>
    </source>
</evidence>
<dbReference type="Gene3D" id="1.20.140.10">
    <property type="entry name" value="Butyryl-CoA Dehydrogenase, subunit A, domain 3"/>
    <property type="match status" value="1"/>
</dbReference>
<dbReference type="RefSeq" id="WP_150375552.1">
    <property type="nucleotide sequence ID" value="NZ_CP044067.1"/>
</dbReference>
<dbReference type="Gene3D" id="2.40.110.10">
    <property type="entry name" value="Butyryl-CoA Dehydrogenase, subunit A, domain 2"/>
    <property type="match status" value="1"/>
</dbReference>